<dbReference type="AlphaFoldDB" id="A0A382W0A4"/>
<sequence>RIIAGEGFKKYKDFTRFVSSNATDI</sequence>
<dbReference type="EMBL" id="UINC01155616">
    <property type="protein sequence ID" value="SVD51571.1"/>
    <property type="molecule type" value="Genomic_DNA"/>
</dbReference>
<gene>
    <name evidence="1" type="ORF">METZ01_LOCUS404425</name>
</gene>
<feature type="non-terminal residue" evidence="1">
    <location>
        <position position="1"/>
    </location>
</feature>
<proteinExistence type="predicted"/>
<name>A0A382W0A4_9ZZZZ</name>
<evidence type="ECO:0000313" key="1">
    <source>
        <dbReference type="EMBL" id="SVD51571.1"/>
    </source>
</evidence>
<organism evidence="1">
    <name type="scientific">marine metagenome</name>
    <dbReference type="NCBI Taxonomy" id="408172"/>
    <lineage>
        <taxon>unclassified sequences</taxon>
        <taxon>metagenomes</taxon>
        <taxon>ecological metagenomes</taxon>
    </lineage>
</organism>
<accession>A0A382W0A4</accession>
<feature type="non-terminal residue" evidence="1">
    <location>
        <position position="25"/>
    </location>
</feature>
<protein>
    <submittedName>
        <fullName evidence="1">Uncharacterized protein</fullName>
    </submittedName>
</protein>
<reference evidence="1" key="1">
    <citation type="submission" date="2018-05" db="EMBL/GenBank/DDBJ databases">
        <authorList>
            <person name="Lanie J.A."/>
            <person name="Ng W.-L."/>
            <person name="Kazmierczak K.M."/>
            <person name="Andrzejewski T.M."/>
            <person name="Davidsen T.M."/>
            <person name="Wayne K.J."/>
            <person name="Tettelin H."/>
            <person name="Glass J.I."/>
            <person name="Rusch D."/>
            <person name="Podicherti R."/>
            <person name="Tsui H.-C.T."/>
            <person name="Winkler M.E."/>
        </authorList>
    </citation>
    <scope>NUCLEOTIDE SEQUENCE</scope>
</reference>